<feature type="domain" description="Antitoxin Xre-like helix-turn-helix" evidence="2">
    <location>
        <begin position="17"/>
        <end position="73"/>
    </location>
</feature>
<dbReference type="GO" id="GO:0003677">
    <property type="term" value="F:DNA binding"/>
    <property type="evidence" value="ECO:0007669"/>
    <property type="project" value="InterPro"/>
</dbReference>
<proteinExistence type="predicted"/>
<comment type="caution">
    <text evidence="3">The sequence shown here is derived from an EMBL/GenBank/DDBJ whole genome shotgun (WGS) entry which is preliminary data.</text>
</comment>
<feature type="domain" description="Antitoxin Xre/MbcA/ParS-like toxin-binding" evidence="1">
    <location>
        <begin position="78"/>
        <end position="131"/>
    </location>
</feature>
<dbReference type="RefSeq" id="WP_354694535.1">
    <property type="nucleotide sequence ID" value="NZ_JAZHOG010000003.1"/>
</dbReference>
<dbReference type="Pfam" id="PF09722">
    <property type="entry name" value="Xre_MbcA_ParS_C"/>
    <property type="match status" value="1"/>
</dbReference>
<accession>A0AAW9RI91</accession>
<dbReference type="InterPro" id="IPR024467">
    <property type="entry name" value="Xre/MbcA/ParS-like_toxin-bd"/>
</dbReference>
<dbReference type="EMBL" id="JAZHOG010000003">
    <property type="protein sequence ID" value="MEJ8567221.1"/>
    <property type="molecule type" value="Genomic_DNA"/>
</dbReference>
<dbReference type="InterPro" id="IPR046847">
    <property type="entry name" value="Xre-like_HTH"/>
</dbReference>
<evidence type="ECO:0000313" key="3">
    <source>
        <dbReference type="EMBL" id="MEJ8567221.1"/>
    </source>
</evidence>
<evidence type="ECO:0000313" key="4">
    <source>
        <dbReference type="Proteomes" id="UP001359886"/>
    </source>
</evidence>
<dbReference type="Pfam" id="PF20432">
    <property type="entry name" value="Xre-like-HTH"/>
    <property type="match status" value="1"/>
</dbReference>
<dbReference type="AlphaFoldDB" id="A0AAW9RI91"/>
<keyword evidence="4" id="KW-1185">Reference proteome</keyword>
<dbReference type="Proteomes" id="UP001359886">
    <property type="component" value="Unassembled WGS sequence"/>
</dbReference>
<evidence type="ECO:0000259" key="1">
    <source>
        <dbReference type="Pfam" id="PF09722"/>
    </source>
</evidence>
<organism evidence="3 4">
    <name type="scientific">Elongatibacter sediminis</name>
    <dbReference type="NCBI Taxonomy" id="3119006"/>
    <lineage>
        <taxon>Bacteria</taxon>
        <taxon>Pseudomonadati</taxon>
        <taxon>Pseudomonadota</taxon>
        <taxon>Gammaproteobacteria</taxon>
        <taxon>Chromatiales</taxon>
        <taxon>Wenzhouxiangellaceae</taxon>
        <taxon>Elongatibacter</taxon>
    </lineage>
</organism>
<sequence length="133" mass="14702">MRGQAVSAETSDIRIAPALRAVFNILQAWAIPVKDWGRLLGVSQPTVHRWKADPDAAERSHSADLLERLSYILGIYKALQILLPDARAADSWIRRPNAAPLFGGATPLQRILGGHVADLYEVRRWLDGQRGTA</sequence>
<evidence type="ECO:0000259" key="2">
    <source>
        <dbReference type="Pfam" id="PF20432"/>
    </source>
</evidence>
<protein>
    <submittedName>
        <fullName evidence="3">MbcA/ParS/Xre antitoxin family protein</fullName>
    </submittedName>
</protein>
<gene>
    <name evidence="3" type="ORF">V3330_06245</name>
</gene>
<name>A0AAW9RI91_9GAMM</name>
<reference evidence="3 4" key="1">
    <citation type="submission" date="2024-02" db="EMBL/GenBank/DDBJ databases">
        <title>A novel Wenzhouxiangellaceae bacterium, isolated from coastal sediments.</title>
        <authorList>
            <person name="Du Z.-J."/>
            <person name="Ye Y.-Q."/>
            <person name="Zhang X.-Y."/>
        </authorList>
    </citation>
    <scope>NUCLEOTIDE SEQUENCE [LARGE SCALE GENOMIC DNA]</scope>
    <source>
        <strain evidence="3 4">CH-27</strain>
    </source>
</reference>